<organism evidence="9 10">
    <name type="scientific">Candidatus Avoscillospira avistercoris</name>
    <dbReference type="NCBI Taxonomy" id="2840707"/>
    <lineage>
        <taxon>Bacteria</taxon>
        <taxon>Bacillati</taxon>
        <taxon>Bacillota</taxon>
        <taxon>Clostridia</taxon>
        <taxon>Eubacteriales</taxon>
        <taxon>Oscillospiraceae</taxon>
        <taxon>Oscillospiraceae incertae sedis</taxon>
        <taxon>Candidatus Avoscillospira</taxon>
    </lineage>
</organism>
<dbReference type="InterPro" id="IPR017871">
    <property type="entry name" value="ABC_transporter-like_CS"/>
</dbReference>
<evidence type="ECO:0000256" key="5">
    <source>
        <dbReference type="ARBA" id="ARBA00022741"/>
    </source>
</evidence>
<keyword evidence="5" id="KW-0547">Nucleotide-binding</keyword>
<dbReference type="InterPro" id="IPR027417">
    <property type="entry name" value="P-loop_NTPase"/>
</dbReference>
<evidence type="ECO:0000256" key="1">
    <source>
        <dbReference type="ARBA" id="ARBA00004202"/>
    </source>
</evidence>
<evidence type="ECO:0000256" key="3">
    <source>
        <dbReference type="ARBA" id="ARBA00022448"/>
    </source>
</evidence>
<keyword evidence="4" id="KW-1003">Cell membrane</keyword>
<reference evidence="9" key="2">
    <citation type="journal article" date="2021" name="PeerJ">
        <title>Extensive microbial diversity within the chicken gut microbiome revealed by metagenomics and culture.</title>
        <authorList>
            <person name="Gilroy R."/>
            <person name="Ravi A."/>
            <person name="Getino M."/>
            <person name="Pursley I."/>
            <person name="Horton D.L."/>
            <person name="Alikhan N.F."/>
            <person name="Baker D."/>
            <person name="Gharbi K."/>
            <person name="Hall N."/>
            <person name="Watson M."/>
            <person name="Adriaenssens E.M."/>
            <person name="Foster-Nyarko E."/>
            <person name="Jarju S."/>
            <person name="Secka A."/>
            <person name="Antonio M."/>
            <person name="Oren A."/>
            <person name="Chaudhuri R.R."/>
            <person name="La Ragione R."/>
            <person name="Hildebrand F."/>
            <person name="Pallen M.J."/>
        </authorList>
    </citation>
    <scope>NUCLEOTIDE SEQUENCE</scope>
    <source>
        <strain evidence="9">ChiBcec16-1751</strain>
    </source>
</reference>
<evidence type="ECO:0000313" key="9">
    <source>
        <dbReference type="EMBL" id="HIS65541.1"/>
    </source>
</evidence>
<dbReference type="GO" id="GO:0005886">
    <property type="term" value="C:plasma membrane"/>
    <property type="evidence" value="ECO:0007669"/>
    <property type="project" value="UniProtKB-SubCell"/>
</dbReference>
<evidence type="ECO:0000256" key="7">
    <source>
        <dbReference type="ARBA" id="ARBA00023136"/>
    </source>
</evidence>
<name>A0A9D1JTT8_9FIRM</name>
<keyword evidence="3" id="KW-0813">Transport</keyword>
<dbReference type="InterPro" id="IPR050388">
    <property type="entry name" value="ABC_Ni/Peptide_Import"/>
</dbReference>
<dbReference type="EMBL" id="DVJJ01000143">
    <property type="protein sequence ID" value="HIS65541.1"/>
    <property type="molecule type" value="Genomic_DNA"/>
</dbReference>
<evidence type="ECO:0000256" key="6">
    <source>
        <dbReference type="ARBA" id="ARBA00022840"/>
    </source>
</evidence>
<keyword evidence="6 9" id="KW-0067">ATP-binding</keyword>
<comment type="caution">
    <text evidence="9">The sequence shown here is derived from an EMBL/GenBank/DDBJ whole genome shotgun (WGS) entry which is preliminary data.</text>
</comment>
<sequence length="256" mass="27965">MALLEVRQLHIAYDRRPVVEDVSFTVEPGEILGVAGESGSGKSTILRAVLGLLPPGGAVIGGTMAFDGTALTTERQWRALRGRRMGMVFQNSGASLCPVRTVEAQVRQVLGRGVSRREAERLALPLMEQLGLPEGVRVLRSYPMELSGGMCQRVGLLLAMLLEPELLLCDEPTSALDVLVQREVMETLGRLRRDRGTAMVLVTHNLALLESVADRVLILKHGRTVEQGSAAQVLTTPQTEYTRRLLAAVPRLRRSL</sequence>
<dbReference type="Gene3D" id="3.40.50.300">
    <property type="entry name" value="P-loop containing nucleotide triphosphate hydrolases"/>
    <property type="match status" value="1"/>
</dbReference>
<evidence type="ECO:0000259" key="8">
    <source>
        <dbReference type="PROSITE" id="PS50893"/>
    </source>
</evidence>
<dbReference type="PANTHER" id="PTHR43297:SF2">
    <property type="entry name" value="DIPEPTIDE TRANSPORT ATP-BINDING PROTEIN DPPD"/>
    <property type="match status" value="1"/>
</dbReference>
<protein>
    <submittedName>
        <fullName evidence="9">ABC transporter ATP-binding protein</fullName>
    </submittedName>
</protein>
<dbReference type="InterPro" id="IPR003439">
    <property type="entry name" value="ABC_transporter-like_ATP-bd"/>
</dbReference>
<dbReference type="SMART" id="SM00382">
    <property type="entry name" value="AAA"/>
    <property type="match status" value="1"/>
</dbReference>
<evidence type="ECO:0000256" key="4">
    <source>
        <dbReference type="ARBA" id="ARBA00022475"/>
    </source>
</evidence>
<dbReference type="AlphaFoldDB" id="A0A9D1JTT8"/>
<evidence type="ECO:0000256" key="2">
    <source>
        <dbReference type="ARBA" id="ARBA00005417"/>
    </source>
</evidence>
<dbReference type="InterPro" id="IPR003593">
    <property type="entry name" value="AAA+_ATPase"/>
</dbReference>
<dbReference type="PROSITE" id="PS50893">
    <property type="entry name" value="ABC_TRANSPORTER_2"/>
    <property type="match status" value="1"/>
</dbReference>
<feature type="domain" description="ABC transporter" evidence="8">
    <location>
        <begin position="4"/>
        <end position="246"/>
    </location>
</feature>
<dbReference type="PROSITE" id="PS00211">
    <property type="entry name" value="ABC_TRANSPORTER_1"/>
    <property type="match status" value="1"/>
</dbReference>
<dbReference type="GO" id="GO:0016887">
    <property type="term" value="F:ATP hydrolysis activity"/>
    <property type="evidence" value="ECO:0007669"/>
    <property type="project" value="InterPro"/>
</dbReference>
<dbReference type="GO" id="GO:0005524">
    <property type="term" value="F:ATP binding"/>
    <property type="evidence" value="ECO:0007669"/>
    <property type="project" value="UniProtKB-KW"/>
</dbReference>
<dbReference type="SUPFAM" id="SSF52540">
    <property type="entry name" value="P-loop containing nucleoside triphosphate hydrolases"/>
    <property type="match status" value="1"/>
</dbReference>
<gene>
    <name evidence="9" type="ORF">IAA83_09260</name>
</gene>
<dbReference type="Pfam" id="PF00005">
    <property type="entry name" value="ABC_tran"/>
    <property type="match status" value="1"/>
</dbReference>
<comment type="similarity">
    <text evidence="2">Belongs to the ABC transporter superfamily.</text>
</comment>
<comment type="subcellular location">
    <subcellularLocation>
        <location evidence="1">Cell membrane</location>
        <topology evidence="1">Peripheral membrane protein</topology>
    </subcellularLocation>
</comment>
<dbReference type="Proteomes" id="UP000886741">
    <property type="component" value="Unassembled WGS sequence"/>
</dbReference>
<proteinExistence type="inferred from homology"/>
<reference evidence="9" key="1">
    <citation type="submission" date="2020-10" db="EMBL/GenBank/DDBJ databases">
        <authorList>
            <person name="Gilroy R."/>
        </authorList>
    </citation>
    <scope>NUCLEOTIDE SEQUENCE</scope>
    <source>
        <strain evidence="9">ChiBcec16-1751</strain>
    </source>
</reference>
<dbReference type="CDD" id="cd03257">
    <property type="entry name" value="ABC_NikE_OppD_transporters"/>
    <property type="match status" value="1"/>
</dbReference>
<accession>A0A9D1JTT8</accession>
<keyword evidence="7" id="KW-0472">Membrane</keyword>
<dbReference type="PANTHER" id="PTHR43297">
    <property type="entry name" value="OLIGOPEPTIDE TRANSPORT ATP-BINDING PROTEIN APPD"/>
    <property type="match status" value="1"/>
</dbReference>
<evidence type="ECO:0000313" key="10">
    <source>
        <dbReference type="Proteomes" id="UP000886741"/>
    </source>
</evidence>